<evidence type="ECO:0000313" key="2">
    <source>
        <dbReference type="EMBL" id="TYS67649.1"/>
    </source>
</evidence>
<evidence type="ECO:0000313" key="3">
    <source>
        <dbReference type="Proteomes" id="UP000322524"/>
    </source>
</evidence>
<dbReference type="InterPro" id="IPR025055">
    <property type="entry name" value="Ena_core"/>
</dbReference>
<reference evidence="2 3" key="1">
    <citation type="submission" date="2019-08" db="EMBL/GenBank/DDBJ databases">
        <title>Bacillus genomes from the desert of Cuatro Cienegas, Coahuila.</title>
        <authorList>
            <person name="Olmedo-Alvarez G."/>
        </authorList>
    </citation>
    <scope>NUCLEOTIDE SEQUENCE [LARGE SCALE GENOMIC DNA]</scope>
    <source>
        <strain evidence="2 3">CH28_1T</strain>
    </source>
</reference>
<sequence length="265" mass="29487">MMKKDDSHCINTVEVLDWVQHSFSIDLLSCFHKQRKNRTTTKIQGVYELHGDSTEILWECPDKLKIAGTLTIHCTENKDYISVLINDQPSISITRQNASRSFTSSHLKKIEIKGSTPSTFSSGKYDITLHIQTPPSKPTPSPCYFSDYNGTATPLTCQATLPSNPDISTQTQKASLLIRGFVTVSIQDNSPSTLPIYYKTYVNMYAPKGAAIHAELSSVQVIPTIIPGSPEEELSYLYVNVSGKINVETLKKTNITLKGMYPPEH</sequence>
<dbReference type="Proteomes" id="UP000322524">
    <property type="component" value="Unassembled WGS sequence"/>
</dbReference>
<dbReference type="EMBL" id="VTEV01000005">
    <property type="protein sequence ID" value="TYS67649.1"/>
    <property type="molecule type" value="Genomic_DNA"/>
</dbReference>
<dbReference type="Pfam" id="PF13157">
    <property type="entry name" value="Enas"/>
    <property type="match status" value="1"/>
</dbReference>
<accession>A0A5D4SXF4</accession>
<feature type="domain" description="Endospore appendages core" evidence="1">
    <location>
        <begin position="29"/>
        <end position="132"/>
    </location>
</feature>
<comment type="caution">
    <text evidence="2">The sequence shown here is derived from an EMBL/GenBank/DDBJ whole genome shotgun (WGS) entry which is preliminary data.</text>
</comment>
<gene>
    <name evidence="2" type="ORF">FZC76_13825</name>
</gene>
<name>A0A5D4SXF4_9BACI</name>
<proteinExistence type="predicted"/>
<dbReference type="AlphaFoldDB" id="A0A5D4SXF4"/>
<evidence type="ECO:0000259" key="1">
    <source>
        <dbReference type="Pfam" id="PF13157"/>
    </source>
</evidence>
<protein>
    <recommendedName>
        <fullName evidence="1">Endospore appendages core domain-containing protein</fullName>
    </recommendedName>
</protein>
<organism evidence="2 3">
    <name type="scientific">Sutcliffiella horikoshii</name>
    <dbReference type="NCBI Taxonomy" id="79883"/>
    <lineage>
        <taxon>Bacteria</taxon>
        <taxon>Bacillati</taxon>
        <taxon>Bacillota</taxon>
        <taxon>Bacilli</taxon>
        <taxon>Bacillales</taxon>
        <taxon>Bacillaceae</taxon>
        <taxon>Sutcliffiella</taxon>
    </lineage>
</organism>